<evidence type="ECO:0000313" key="1">
    <source>
        <dbReference type="EMBL" id="QJB44796.1"/>
    </source>
</evidence>
<gene>
    <name evidence="1" type="ORF">HGD76_12090</name>
</gene>
<dbReference type="AlphaFoldDB" id="A0A6H2C0Q7"/>
<dbReference type="EMBL" id="CP051206">
    <property type="protein sequence ID" value="QJB44796.1"/>
    <property type="molecule type" value="Genomic_DNA"/>
</dbReference>
<name>A0A6H2C0Q7_DOLFA</name>
<reference evidence="1 2" key="2">
    <citation type="submission" date="2020-04" db="EMBL/GenBank/DDBJ databases">
        <authorList>
            <person name="Fomenkov A."/>
            <person name="Anton B.P."/>
            <person name="Roberts R.J."/>
        </authorList>
    </citation>
    <scope>NUCLEOTIDE SEQUENCE [LARGE SCALE GENOMIC DNA]</scope>
    <source>
        <strain evidence="1 2">CCAP 1403/13f</strain>
    </source>
</reference>
<organism evidence="1 2">
    <name type="scientific">Dolichospermum flos-aquae CCAP 1403/13F</name>
    <dbReference type="NCBI Taxonomy" id="315271"/>
    <lineage>
        <taxon>Bacteria</taxon>
        <taxon>Bacillati</taxon>
        <taxon>Cyanobacteriota</taxon>
        <taxon>Cyanophyceae</taxon>
        <taxon>Nostocales</taxon>
        <taxon>Aphanizomenonaceae</taxon>
        <taxon>Dolichospermum</taxon>
    </lineage>
</organism>
<protein>
    <recommendedName>
        <fullName evidence="3">Histidine-specific methyltransferase SAM-dependent domain-containing protein</fullName>
    </recommendedName>
</protein>
<sequence length="304" mass="35314">MMEKLYEYILEGLKNSPDFYNPNLHQTFESYLKSLQNAAKYLWKSYRSNTVKVDYSDPQVQAAYLIRYYPHYVQMTLEILRLSPEIFTFPEQINACFFGAGPCPEVAGLTQFLTEHSQQTKSIIVQIYDIASEQWKLSREVTKNFVVPKLWKGDISGVVRKLDLCSPNTFDPITEVISNCHLFIFQNCLNEIWNTSTTQENIKFLLDCAPLNSFIIIGDLLAYDQNRRILEDIAKIANQRNDYQIIERGELEIASSLKIPEIVRQNLLTGEDGLIPRYRIRFLFLVICKGEYSSEDLLDDDIPY</sequence>
<reference evidence="1 2" key="1">
    <citation type="submission" date="2020-04" db="EMBL/GenBank/DDBJ databases">
        <title>Genome-Wide Identification of 5-Methylcytosine Sites in Bacterial Genomes By High-Throughput Sequencing of MspJI Restriction Fragments.</title>
        <authorList>
            <person name="Wu V."/>
        </authorList>
    </citation>
    <scope>NUCLEOTIDE SEQUENCE [LARGE SCALE GENOMIC DNA]</scope>
    <source>
        <strain evidence="1 2">CCAP 1403/13f</strain>
    </source>
</reference>
<dbReference type="RefSeq" id="WP_168695919.1">
    <property type="nucleotide sequence ID" value="NZ_CP051206.1"/>
</dbReference>
<proteinExistence type="predicted"/>
<evidence type="ECO:0008006" key="3">
    <source>
        <dbReference type="Google" id="ProtNLM"/>
    </source>
</evidence>
<evidence type="ECO:0000313" key="2">
    <source>
        <dbReference type="Proteomes" id="UP000502433"/>
    </source>
</evidence>
<dbReference type="Proteomes" id="UP000502433">
    <property type="component" value="Chromosome"/>
</dbReference>
<dbReference type="KEGG" id="dfs:HGD76_12090"/>
<accession>A0A6H2C0Q7</accession>